<feature type="compositionally biased region" description="Polar residues" evidence="1">
    <location>
        <begin position="321"/>
        <end position="337"/>
    </location>
</feature>
<feature type="compositionally biased region" description="Low complexity" evidence="1">
    <location>
        <begin position="459"/>
        <end position="470"/>
    </location>
</feature>
<accession>A0A2T7PL28</accession>
<feature type="region of interest" description="Disordered" evidence="1">
    <location>
        <begin position="187"/>
        <end position="349"/>
    </location>
</feature>
<comment type="caution">
    <text evidence="2">The sequence shown here is derived from an EMBL/GenBank/DDBJ whole genome shotgun (WGS) entry which is preliminary data.</text>
</comment>
<dbReference type="AlphaFoldDB" id="A0A2T7PL28"/>
<feature type="compositionally biased region" description="Polar residues" evidence="1">
    <location>
        <begin position="135"/>
        <end position="144"/>
    </location>
</feature>
<dbReference type="EMBL" id="PZQS01000003">
    <property type="protein sequence ID" value="PVD34104.1"/>
    <property type="molecule type" value="Genomic_DNA"/>
</dbReference>
<protein>
    <submittedName>
        <fullName evidence="2">Uncharacterized protein</fullName>
    </submittedName>
</protein>
<feature type="region of interest" description="Disordered" evidence="1">
    <location>
        <begin position="1"/>
        <end position="107"/>
    </location>
</feature>
<reference evidence="2 3" key="1">
    <citation type="submission" date="2018-04" db="EMBL/GenBank/DDBJ databases">
        <title>The genome of golden apple snail Pomacea canaliculata provides insight into stress tolerance and invasive adaptation.</title>
        <authorList>
            <person name="Liu C."/>
            <person name="Liu B."/>
            <person name="Ren Y."/>
            <person name="Zhang Y."/>
            <person name="Wang H."/>
            <person name="Li S."/>
            <person name="Jiang F."/>
            <person name="Yin L."/>
            <person name="Zhang G."/>
            <person name="Qian W."/>
            <person name="Fan W."/>
        </authorList>
    </citation>
    <scope>NUCLEOTIDE SEQUENCE [LARGE SCALE GENOMIC DNA]</scope>
    <source>
        <strain evidence="2">SZHN2017</strain>
        <tissue evidence="2">Muscle</tissue>
    </source>
</reference>
<feature type="compositionally biased region" description="Polar residues" evidence="1">
    <location>
        <begin position="612"/>
        <end position="627"/>
    </location>
</feature>
<evidence type="ECO:0000256" key="1">
    <source>
        <dbReference type="SAM" id="MobiDB-lite"/>
    </source>
</evidence>
<feature type="compositionally biased region" description="Low complexity" evidence="1">
    <location>
        <begin position="271"/>
        <end position="286"/>
    </location>
</feature>
<dbReference type="STRING" id="400727.A0A2T7PL28"/>
<dbReference type="OrthoDB" id="6156367at2759"/>
<feature type="region of interest" description="Disordered" evidence="1">
    <location>
        <begin position="120"/>
        <end position="144"/>
    </location>
</feature>
<evidence type="ECO:0000313" key="2">
    <source>
        <dbReference type="EMBL" id="PVD34104.1"/>
    </source>
</evidence>
<feature type="compositionally biased region" description="Pro residues" evidence="1">
    <location>
        <begin position="296"/>
        <end position="310"/>
    </location>
</feature>
<feature type="region of interest" description="Disordered" evidence="1">
    <location>
        <begin position="602"/>
        <end position="633"/>
    </location>
</feature>
<evidence type="ECO:0000313" key="3">
    <source>
        <dbReference type="Proteomes" id="UP000245119"/>
    </source>
</evidence>
<feature type="compositionally biased region" description="Low complexity" evidence="1">
    <location>
        <begin position="387"/>
        <end position="398"/>
    </location>
</feature>
<feature type="region of interest" description="Disordered" evidence="1">
    <location>
        <begin position="381"/>
        <end position="534"/>
    </location>
</feature>
<gene>
    <name evidence="2" type="ORF">C0Q70_05367</name>
</gene>
<sequence length="793" mass="86937">MGQNSSTHVPGRTYIRGDNSDKDSVKPRPQHARTNSETFVALNKLELSRSNSMQEKHTNAMSFPANGHVKVDPVSRSTGQDSDQRRGVNGVGLKQTSSLFDRSRPVEHRRFPSASISLASKDSVIMEDPSEHQETSGPSGSGVTSLPVKNSFDLDYSFNLTYAQLAEFRRQSRQADLENRVDKRVADIVDDREKNSPQDTSVGRSDDQFSLASASSQGSDLGVGKSKKRQAPPPPGARQKDNNPEKPSLTAEPPADYDFDELTTTSQRKFSLQSQASSSSSSSRTSKGPAPKIPSRAPPAFSPPPIPQQIPPAVSAASKVLISTSTPTFQVSGQGKTTDGDAGVRQAAHRTDTEVNFTARAIADARAELEALEKLKAALKHVEDDSQQTTTSVQQAATPMDNSQHTHAAEEGMSSVTQNKYAKHEAEHHSPLTGRLAGAEDVITDTADSRGQTSEHNIPSVATSVPSVPSTKEEQSDMNGKSVENNEKSATPRKLSSLLQHDIVMTVERRSEKSLVKTRMSADPPRPKDQHALFREELEKASRAREERRNNRKLEDSQRALHVSLIAKSEELKLDTKTMDRKLDQGLRNETDLSLVSSVAMRDSHLPGGSSKAEQSVSEPNPDQDMNCSKGGSGWTSAPVVMNGVIDLSDEEGVVTSAVEDNGSVQTRTFSKDWKPEDDLDSDDDIMDDTLYSRNSVSLETSNGFKSSVLSSRIDDMKSRKRSELKKAEYLDEYNKRGQKFRKSMHESFTNSLAPPAARLEHSSSRTSPLTWGRIVRKKTVVTRNLHLLRTRS</sequence>
<dbReference type="Proteomes" id="UP000245119">
    <property type="component" value="Linkage Group LG3"/>
</dbReference>
<proteinExistence type="predicted"/>
<feature type="compositionally biased region" description="Basic and acidic residues" evidence="1">
    <location>
        <begin position="525"/>
        <end position="534"/>
    </location>
</feature>
<name>A0A2T7PL28_POMCA</name>
<feature type="compositionally biased region" description="Polar residues" evidence="1">
    <location>
        <begin position="197"/>
        <end position="219"/>
    </location>
</feature>
<feature type="compositionally biased region" description="Basic and acidic residues" evidence="1">
    <location>
        <begin position="187"/>
        <end position="196"/>
    </location>
</feature>
<keyword evidence="3" id="KW-1185">Reference proteome</keyword>
<organism evidence="2 3">
    <name type="scientific">Pomacea canaliculata</name>
    <name type="common">Golden apple snail</name>
    <dbReference type="NCBI Taxonomy" id="400727"/>
    <lineage>
        <taxon>Eukaryota</taxon>
        <taxon>Metazoa</taxon>
        <taxon>Spiralia</taxon>
        <taxon>Lophotrochozoa</taxon>
        <taxon>Mollusca</taxon>
        <taxon>Gastropoda</taxon>
        <taxon>Caenogastropoda</taxon>
        <taxon>Architaenioglossa</taxon>
        <taxon>Ampullarioidea</taxon>
        <taxon>Ampullariidae</taxon>
        <taxon>Pomacea</taxon>
    </lineage>
</organism>